<dbReference type="KEGG" id="acae:HYG86_15110"/>
<protein>
    <recommendedName>
        <fullName evidence="3">LITAF domain-containing protein</fullName>
    </recommendedName>
</protein>
<keyword evidence="2" id="KW-1185">Reference proteome</keyword>
<dbReference type="EMBL" id="CP058559">
    <property type="protein sequence ID" value="QNO16003.1"/>
    <property type="molecule type" value="Genomic_DNA"/>
</dbReference>
<dbReference type="RefSeq" id="WP_213166401.1">
    <property type="nucleotide sequence ID" value="NZ_CP058559.1"/>
</dbReference>
<organism evidence="1 2">
    <name type="scientific">Alkalicella caledoniensis</name>
    <dbReference type="NCBI Taxonomy" id="2731377"/>
    <lineage>
        <taxon>Bacteria</taxon>
        <taxon>Bacillati</taxon>
        <taxon>Bacillota</taxon>
        <taxon>Clostridia</taxon>
        <taxon>Eubacteriales</taxon>
        <taxon>Proteinivoracaceae</taxon>
        <taxon>Alkalicella</taxon>
    </lineage>
</organism>
<evidence type="ECO:0008006" key="3">
    <source>
        <dbReference type="Google" id="ProtNLM"/>
    </source>
</evidence>
<proteinExistence type="predicted"/>
<reference evidence="1 2" key="1">
    <citation type="submission" date="2020-07" db="EMBL/GenBank/DDBJ databases">
        <title>Alkalicella. sp. LB2 genome.</title>
        <authorList>
            <person name="Postec A."/>
            <person name="Quemeneur M."/>
        </authorList>
    </citation>
    <scope>NUCLEOTIDE SEQUENCE [LARGE SCALE GENOMIC DNA]</scope>
    <source>
        <strain evidence="1 2">LB2</strain>
    </source>
</reference>
<dbReference type="AlphaFoldDB" id="A0A7G9WBE1"/>
<gene>
    <name evidence="1" type="ORF">HYG86_15110</name>
</gene>
<name>A0A7G9WBE1_ALKCA</name>
<evidence type="ECO:0000313" key="2">
    <source>
        <dbReference type="Proteomes" id="UP000516160"/>
    </source>
</evidence>
<accession>A0A7G9WBE1</accession>
<sequence>MGCPRCGSDNIQVVNEVKTEGFGFVEGCLGYLILGPFGLLCGLCGMGESKNNILRVCANCGAKFK</sequence>
<dbReference type="Proteomes" id="UP000516160">
    <property type="component" value="Chromosome"/>
</dbReference>
<evidence type="ECO:0000313" key="1">
    <source>
        <dbReference type="EMBL" id="QNO16003.1"/>
    </source>
</evidence>